<dbReference type="EMBL" id="SFCI01000537">
    <property type="protein sequence ID" value="TFY79223.1"/>
    <property type="molecule type" value="Genomic_DNA"/>
</dbReference>
<dbReference type="Gene3D" id="3.10.129.10">
    <property type="entry name" value="Hotdog Thioesterase"/>
    <property type="match status" value="1"/>
</dbReference>
<proteinExistence type="predicted"/>
<protein>
    <recommendedName>
        <fullName evidence="3">Thioesterase domain-containing protein</fullName>
    </recommendedName>
</protein>
<accession>A0A4Y9ZYV3</accession>
<evidence type="ECO:0000313" key="1">
    <source>
        <dbReference type="EMBL" id="TFY79223.1"/>
    </source>
</evidence>
<sequence length="90" mass="9844">MSSSAQIAGNAPDAVKERVINAHNLISRANIHFGKEIRDDLVLKEVNIRPKADESQRMEARVVLEITVVESMLNVSGNVHGGCTAYLVDM</sequence>
<dbReference type="OrthoDB" id="2831072at2759"/>
<dbReference type="InterPro" id="IPR029069">
    <property type="entry name" value="HotDog_dom_sf"/>
</dbReference>
<evidence type="ECO:0000313" key="2">
    <source>
        <dbReference type="Proteomes" id="UP000298061"/>
    </source>
</evidence>
<gene>
    <name evidence="1" type="ORF">EWM64_g4786</name>
</gene>
<name>A0A4Y9ZYV3_9AGAM</name>
<keyword evidence="2" id="KW-1185">Reference proteome</keyword>
<evidence type="ECO:0008006" key="3">
    <source>
        <dbReference type="Google" id="ProtNLM"/>
    </source>
</evidence>
<organism evidence="1 2">
    <name type="scientific">Hericium alpestre</name>
    <dbReference type="NCBI Taxonomy" id="135208"/>
    <lineage>
        <taxon>Eukaryota</taxon>
        <taxon>Fungi</taxon>
        <taxon>Dikarya</taxon>
        <taxon>Basidiomycota</taxon>
        <taxon>Agaricomycotina</taxon>
        <taxon>Agaricomycetes</taxon>
        <taxon>Russulales</taxon>
        <taxon>Hericiaceae</taxon>
        <taxon>Hericium</taxon>
    </lineage>
</organism>
<reference evidence="1 2" key="1">
    <citation type="submission" date="2019-02" db="EMBL/GenBank/DDBJ databases">
        <title>Genome sequencing of the rare red list fungi Hericium alpestre (H. flagellum).</title>
        <authorList>
            <person name="Buettner E."/>
            <person name="Kellner H."/>
        </authorList>
    </citation>
    <scope>NUCLEOTIDE SEQUENCE [LARGE SCALE GENOMIC DNA]</scope>
    <source>
        <strain evidence="1 2">DSM 108284</strain>
    </source>
</reference>
<comment type="caution">
    <text evidence="1">The sequence shown here is derived from an EMBL/GenBank/DDBJ whole genome shotgun (WGS) entry which is preliminary data.</text>
</comment>
<dbReference type="Proteomes" id="UP000298061">
    <property type="component" value="Unassembled WGS sequence"/>
</dbReference>
<dbReference type="SUPFAM" id="SSF54637">
    <property type="entry name" value="Thioesterase/thiol ester dehydrase-isomerase"/>
    <property type="match status" value="1"/>
</dbReference>
<dbReference type="AlphaFoldDB" id="A0A4Y9ZYV3"/>
<dbReference type="STRING" id="135208.A0A4Y9ZYV3"/>